<proteinExistence type="predicted"/>
<evidence type="ECO:0000313" key="2">
    <source>
        <dbReference type="EMBL" id="QOY91035.1"/>
    </source>
</evidence>
<dbReference type="InterPro" id="IPR044060">
    <property type="entry name" value="Bacterial_rp_domain"/>
</dbReference>
<dbReference type="AlphaFoldDB" id="A0A7S7NWH7"/>
<feature type="domain" description="Bacterial repeat" evidence="1">
    <location>
        <begin position="456"/>
        <end position="528"/>
    </location>
</feature>
<evidence type="ECO:0000313" key="3">
    <source>
        <dbReference type="Proteomes" id="UP000593892"/>
    </source>
</evidence>
<protein>
    <recommendedName>
        <fullName evidence="1">Bacterial repeat domain-containing protein</fullName>
    </recommendedName>
</protein>
<dbReference type="RefSeq" id="WP_194452690.1">
    <property type="nucleotide sequence ID" value="NZ_CP063849.1"/>
</dbReference>
<keyword evidence="3" id="KW-1185">Reference proteome</keyword>
<gene>
    <name evidence="2" type="ORF">IRI77_14145</name>
</gene>
<organism evidence="2 3">
    <name type="scientific">Paludibaculum fermentans</name>
    <dbReference type="NCBI Taxonomy" id="1473598"/>
    <lineage>
        <taxon>Bacteria</taxon>
        <taxon>Pseudomonadati</taxon>
        <taxon>Acidobacteriota</taxon>
        <taxon>Terriglobia</taxon>
        <taxon>Bryobacterales</taxon>
        <taxon>Bryobacteraceae</taxon>
        <taxon>Paludibaculum</taxon>
    </lineage>
</organism>
<dbReference type="Pfam" id="PF18998">
    <property type="entry name" value="Flg_new_2"/>
    <property type="match status" value="1"/>
</dbReference>
<reference evidence="2 3" key="1">
    <citation type="submission" date="2020-10" db="EMBL/GenBank/DDBJ databases">
        <title>Complete genome sequence of Paludibaculum fermentans P105T, a facultatively anaerobic acidobacterium capable of dissimilatory Fe(III) reduction.</title>
        <authorList>
            <person name="Dedysh S.N."/>
            <person name="Beletsky A.V."/>
            <person name="Kulichevskaya I.S."/>
            <person name="Mardanov A.V."/>
            <person name="Ravin N.V."/>
        </authorList>
    </citation>
    <scope>NUCLEOTIDE SEQUENCE [LARGE SCALE GENOMIC DNA]</scope>
    <source>
        <strain evidence="2 3">P105</strain>
    </source>
</reference>
<sequence>MRTSGAVAEALLLVDDPAPQNQQACPGDPVSCGWTGGAKGANVFQGKVLGRSAIAFQGIPLDPPGDGKSRTFRMTNLRVDASGLNLQVLSGGQVQASVTMTPSSGSSSTLLAGQTQRPMETTVLEATGQIPLDPRQGLWIQNCSSLSQRALAALQFTASLGATFRTRTSAAFVDTETSAPPAAQNVPGHLYGSESLFFAPAYPAVNRLNVAGLADSGTRLRAVFSDLPAGVTIYVSTVPVTYTNGVPAVNGAGQFQARLVASENGAFAPMPPTTTIGGIPAAALVVNQGTSVAAWEVLATSGLAGETAQFAVWLSFAANNTSTGVGTVRLQLGPVSNVRSADDVAAIPRFSDDGTAVPLFNVAPTCAGGPYVVMPLPPVFMSVEVDGIRYNNNAYFNWQPGSTHTLKGILPTQSSDWTRRQWIQWSDGGAMTHTITVPATPTTYIAEVKTAYRLDLAAVPAGGGKIQTSPTSPDGFYPSAWNVPVQLQAVANPGYTFAGFTGDLSGTQNPQPLDTMSAHKVTAVFARNGKTPVIPSLTPVYSGGPWTVLKASFQAAQGYQSISSAQVLSAAAPDGGGAPFCFIHYDAVGGAFWLYSDVYGFFMGPVKPGVASSELQGSACALNTAQSSIQASGQTLELSLAVTSKLAAERNVYLRAMETDSSDTGWVWQGRWSQQAPLEAGLSVYPNFGVNSMENFALYIYGAISLGEFDKGWAQFLVAADSTGGGQPFCFVHYDKAGGHLWMYSSDVGFFLGPATPGAPSSLLDSSACQVEPVGAWVQKESSALRLGLPITMKATMSGPKKLYMRTMDAMGIDSGWRQVGTYLVP</sequence>
<dbReference type="Proteomes" id="UP000593892">
    <property type="component" value="Chromosome"/>
</dbReference>
<name>A0A7S7NWH7_PALFE</name>
<dbReference type="KEGG" id="pfer:IRI77_14145"/>
<accession>A0A7S7NWH7</accession>
<evidence type="ECO:0000259" key="1">
    <source>
        <dbReference type="Pfam" id="PF18998"/>
    </source>
</evidence>
<dbReference type="EMBL" id="CP063849">
    <property type="protein sequence ID" value="QOY91035.1"/>
    <property type="molecule type" value="Genomic_DNA"/>
</dbReference>